<dbReference type="RefSeq" id="WP_153495631.1">
    <property type="nucleotide sequence ID" value="NZ_WITJ01000004.1"/>
</dbReference>
<dbReference type="OrthoDB" id="9798746at2"/>
<sequence>MNSELKMLIVAHKNFELPKMKNYYPILVGPKKDNIDMEGYRDDFGDNISDKNKYYCELTAYYWAWKNLTIDNIGFVHYRRYFVHPFNHFINRITRKIFHKNFLQEKLINDKNILDIISDGNTIVLPKKHYFKLNVSNSEQYEHDHPFGDYNVVKNIIATDFPDYISDFEEFSNGKGVYCFNMLICNKKLFDNYCEWLFSILFKVEENIDFKNRSDYQQRVFGFLSERLLNIWVHHNNIKIKTYNVNYEW</sequence>
<dbReference type="InterPro" id="IPR025536">
    <property type="entry name" value="DUF4422"/>
</dbReference>
<evidence type="ECO:0000259" key="1">
    <source>
        <dbReference type="Pfam" id="PF14393"/>
    </source>
</evidence>
<evidence type="ECO:0000313" key="3">
    <source>
        <dbReference type="Proteomes" id="UP000439550"/>
    </source>
</evidence>
<gene>
    <name evidence="2" type="ORF">GHI93_03445</name>
</gene>
<reference evidence="2 3" key="1">
    <citation type="submission" date="2019-10" db="EMBL/GenBank/DDBJ databases">
        <authorList>
            <person name="Dong K."/>
        </authorList>
    </citation>
    <scope>NUCLEOTIDE SEQUENCE [LARGE SCALE GENOMIC DNA]</scope>
    <source>
        <strain evidence="2 3">DSM 28960</strain>
    </source>
</reference>
<comment type="caution">
    <text evidence="2">The sequence shown here is derived from an EMBL/GenBank/DDBJ whole genome shotgun (WGS) entry which is preliminary data.</text>
</comment>
<name>A0A7X2D054_9LACT</name>
<dbReference type="Pfam" id="PF14393">
    <property type="entry name" value="DUF4422"/>
    <property type="match status" value="1"/>
</dbReference>
<feature type="domain" description="DUF4422" evidence="1">
    <location>
        <begin position="6"/>
        <end position="236"/>
    </location>
</feature>
<dbReference type="AlphaFoldDB" id="A0A7X2D054"/>
<accession>A0A7X2D054</accession>
<organism evidence="2 3">
    <name type="scientific">Lactococcus hircilactis</name>
    <dbReference type="NCBI Taxonomy" id="1494462"/>
    <lineage>
        <taxon>Bacteria</taxon>
        <taxon>Bacillati</taxon>
        <taxon>Bacillota</taxon>
        <taxon>Bacilli</taxon>
        <taxon>Lactobacillales</taxon>
        <taxon>Streptococcaceae</taxon>
        <taxon>Lactococcus</taxon>
    </lineage>
</organism>
<dbReference type="Proteomes" id="UP000439550">
    <property type="component" value="Unassembled WGS sequence"/>
</dbReference>
<evidence type="ECO:0000313" key="2">
    <source>
        <dbReference type="EMBL" id="MQW39008.1"/>
    </source>
</evidence>
<keyword evidence="3" id="KW-1185">Reference proteome</keyword>
<protein>
    <submittedName>
        <fullName evidence="2">DUF4422 domain-containing protein</fullName>
    </submittedName>
</protein>
<dbReference type="EMBL" id="WITJ01000004">
    <property type="protein sequence ID" value="MQW39008.1"/>
    <property type="molecule type" value="Genomic_DNA"/>
</dbReference>
<proteinExistence type="predicted"/>